<dbReference type="EC" id="2.5.1.59" evidence="4"/>
<evidence type="ECO:0000256" key="9">
    <source>
        <dbReference type="ARBA" id="ARBA00022737"/>
    </source>
</evidence>
<dbReference type="Pfam" id="PF00432">
    <property type="entry name" value="Prenyltrans"/>
    <property type="match status" value="1"/>
</dbReference>
<keyword evidence="7" id="KW-0808">Transferase</keyword>
<dbReference type="SUPFAM" id="SSF48239">
    <property type="entry name" value="Terpenoid cyclases/Protein prenyltransferases"/>
    <property type="match status" value="1"/>
</dbReference>
<evidence type="ECO:0000256" key="8">
    <source>
        <dbReference type="ARBA" id="ARBA00022723"/>
    </source>
</evidence>
<dbReference type="STRING" id="215637.A0A4P9ZUP9"/>
<dbReference type="InterPro" id="IPR001330">
    <property type="entry name" value="Prenyltrans"/>
</dbReference>
<keyword evidence="9" id="KW-0677">Repeat</keyword>
<dbReference type="GO" id="GO:0046872">
    <property type="term" value="F:metal ion binding"/>
    <property type="evidence" value="ECO:0007669"/>
    <property type="project" value="UniProtKB-KW"/>
</dbReference>
<dbReference type="GO" id="GO:0005953">
    <property type="term" value="C:CAAX-protein geranylgeranyltransferase complex"/>
    <property type="evidence" value="ECO:0007669"/>
    <property type="project" value="InterPro"/>
</dbReference>
<evidence type="ECO:0000259" key="13">
    <source>
        <dbReference type="Pfam" id="PF00432"/>
    </source>
</evidence>
<sequence length="342" mass="38005">MDPPTFLPKKHIAYFQRCLTLLPHPYQSEESVRLSLAFFCLGGLDVLGALDATLTDDQRQGHIDWVYAQQVTPAITTVPGTHGFRGGPFDGPLDDRVNGVNYVTANLATTYSALLSLVILGDDLARVDRKAIVRSMTYLQQPNGGIVPHPYSAECDIRFLYCACVICHLLDDWSGFDSDRAVEFIRRCQNYDGGIATSPGEESHGGMMLCATASLKLMGRLADGLPDRVAVLRWCIDRQNQGFHGRINKTDDTCYSFWVGAALKVLGHYDLIDDNRQREFLLTTQRHIGGFGKAPTEYPDVLHSYMGLVAFSMMGESGLAEIIPELNISKESYQKFLVKRCV</sequence>
<evidence type="ECO:0000256" key="12">
    <source>
        <dbReference type="ARBA" id="ARBA00031713"/>
    </source>
</evidence>
<evidence type="ECO:0000256" key="1">
    <source>
        <dbReference type="ARBA" id="ARBA00001946"/>
    </source>
</evidence>
<evidence type="ECO:0000256" key="3">
    <source>
        <dbReference type="ARBA" id="ARBA00010497"/>
    </source>
</evidence>
<dbReference type="InterPro" id="IPR041960">
    <property type="entry name" value="GGTase_I_beta"/>
</dbReference>
<keyword evidence="11" id="KW-0460">Magnesium</keyword>
<reference evidence="15" key="1">
    <citation type="journal article" date="2018" name="Nat. Microbiol.">
        <title>Leveraging single-cell genomics to expand the fungal tree of life.</title>
        <authorList>
            <person name="Ahrendt S.R."/>
            <person name="Quandt C.A."/>
            <person name="Ciobanu D."/>
            <person name="Clum A."/>
            <person name="Salamov A."/>
            <person name="Andreopoulos B."/>
            <person name="Cheng J.F."/>
            <person name="Woyke T."/>
            <person name="Pelin A."/>
            <person name="Henrissat B."/>
            <person name="Reynolds N.K."/>
            <person name="Benny G.L."/>
            <person name="Smith M.E."/>
            <person name="James T.Y."/>
            <person name="Grigoriev I.V."/>
        </authorList>
    </citation>
    <scope>NUCLEOTIDE SEQUENCE [LARGE SCALE GENOMIC DNA]</scope>
    <source>
        <strain evidence="15">RSA 468</strain>
    </source>
</reference>
<evidence type="ECO:0000313" key="14">
    <source>
        <dbReference type="EMBL" id="RKP36320.1"/>
    </source>
</evidence>
<proteinExistence type="inferred from homology"/>
<protein>
    <recommendedName>
        <fullName evidence="5">Geranylgeranyl transferase type-1 subunit beta</fullName>
        <ecNumber evidence="4">2.5.1.59</ecNumber>
    </recommendedName>
    <alternativeName>
        <fullName evidence="12">Geranylgeranyl transferase type I subunit beta</fullName>
    </alternativeName>
</protein>
<dbReference type="Gene3D" id="1.50.10.20">
    <property type="match status" value="1"/>
</dbReference>
<feature type="domain" description="Prenyltransferase alpha-alpha toroid" evidence="13">
    <location>
        <begin position="7"/>
        <end position="328"/>
    </location>
</feature>
<dbReference type="PANTHER" id="PTHR11774">
    <property type="entry name" value="GERANYLGERANYL TRANSFERASE TYPE BETA SUBUNIT"/>
    <property type="match status" value="1"/>
</dbReference>
<evidence type="ECO:0000256" key="7">
    <source>
        <dbReference type="ARBA" id="ARBA00022679"/>
    </source>
</evidence>
<dbReference type="CDD" id="cd02895">
    <property type="entry name" value="GGTase-I"/>
    <property type="match status" value="1"/>
</dbReference>
<evidence type="ECO:0000256" key="11">
    <source>
        <dbReference type="ARBA" id="ARBA00022842"/>
    </source>
</evidence>
<name>A0A4P9ZUP9_9FUNG</name>
<comment type="similarity">
    <text evidence="3">Belongs to the protein prenyltransferase subunit beta family.</text>
</comment>
<dbReference type="PANTHER" id="PTHR11774:SF4">
    <property type="entry name" value="GERANYLGERANYL TRANSFERASE TYPE-1 SUBUNIT BETA"/>
    <property type="match status" value="1"/>
</dbReference>
<dbReference type="Proteomes" id="UP000268162">
    <property type="component" value="Unassembled WGS sequence"/>
</dbReference>
<keyword evidence="15" id="KW-1185">Reference proteome</keyword>
<comment type="cofactor">
    <cofactor evidence="2">
        <name>Zn(2+)</name>
        <dbReference type="ChEBI" id="CHEBI:29105"/>
    </cofactor>
</comment>
<gene>
    <name evidence="14" type="ORF">BJ085DRAFT_36808</name>
</gene>
<evidence type="ECO:0000256" key="2">
    <source>
        <dbReference type="ARBA" id="ARBA00001947"/>
    </source>
</evidence>
<keyword evidence="10" id="KW-0862">Zinc</keyword>
<evidence type="ECO:0000256" key="10">
    <source>
        <dbReference type="ARBA" id="ARBA00022833"/>
    </source>
</evidence>
<evidence type="ECO:0000313" key="15">
    <source>
        <dbReference type="Proteomes" id="UP000268162"/>
    </source>
</evidence>
<dbReference type="InterPro" id="IPR008930">
    <property type="entry name" value="Terpenoid_cyclase/PrenylTrfase"/>
</dbReference>
<keyword evidence="6" id="KW-0637">Prenyltransferase</keyword>
<comment type="cofactor">
    <cofactor evidence="1">
        <name>Mg(2+)</name>
        <dbReference type="ChEBI" id="CHEBI:18420"/>
    </cofactor>
</comment>
<evidence type="ECO:0000256" key="4">
    <source>
        <dbReference type="ARBA" id="ARBA00012700"/>
    </source>
</evidence>
<dbReference type="InterPro" id="IPR045089">
    <property type="entry name" value="PGGT1B-like"/>
</dbReference>
<keyword evidence="8" id="KW-0479">Metal-binding</keyword>
<evidence type="ECO:0000256" key="6">
    <source>
        <dbReference type="ARBA" id="ARBA00022602"/>
    </source>
</evidence>
<dbReference type="AlphaFoldDB" id="A0A4P9ZUP9"/>
<dbReference type="EMBL" id="ML002675">
    <property type="protein sequence ID" value="RKP36320.1"/>
    <property type="molecule type" value="Genomic_DNA"/>
</dbReference>
<organism evidence="14 15">
    <name type="scientific">Dimargaris cristalligena</name>
    <dbReference type="NCBI Taxonomy" id="215637"/>
    <lineage>
        <taxon>Eukaryota</taxon>
        <taxon>Fungi</taxon>
        <taxon>Fungi incertae sedis</taxon>
        <taxon>Zoopagomycota</taxon>
        <taxon>Kickxellomycotina</taxon>
        <taxon>Dimargaritomycetes</taxon>
        <taxon>Dimargaritales</taxon>
        <taxon>Dimargaritaceae</taxon>
        <taxon>Dimargaris</taxon>
    </lineage>
</organism>
<dbReference type="GO" id="GO:0004662">
    <property type="term" value="F:CAAX-protein geranylgeranyltransferase activity"/>
    <property type="evidence" value="ECO:0007669"/>
    <property type="project" value="UniProtKB-EC"/>
</dbReference>
<accession>A0A4P9ZUP9</accession>
<evidence type="ECO:0000256" key="5">
    <source>
        <dbReference type="ARBA" id="ARBA00020603"/>
    </source>
</evidence>